<dbReference type="EMBL" id="JAINUF010000020">
    <property type="protein sequence ID" value="KAJ8335388.1"/>
    <property type="molecule type" value="Genomic_DNA"/>
</dbReference>
<organism evidence="1 2">
    <name type="scientific">Synaphobranchus kaupii</name>
    <name type="common">Kaup's arrowtooth eel</name>
    <dbReference type="NCBI Taxonomy" id="118154"/>
    <lineage>
        <taxon>Eukaryota</taxon>
        <taxon>Metazoa</taxon>
        <taxon>Chordata</taxon>
        <taxon>Craniata</taxon>
        <taxon>Vertebrata</taxon>
        <taxon>Euteleostomi</taxon>
        <taxon>Actinopterygii</taxon>
        <taxon>Neopterygii</taxon>
        <taxon>Teleostei</taxon>
        <taxon>Anguilliformes</taxon>
        <taxon>Synaphobranchidae</taxon>
        <taxon>Synaphobranchus</taxon>
    </lineage>
</organism>
<proteinExistence type="predicted"/>
<gene>
    <name evidence="1" type="ORF">SKAU_G00387300</name>
</gene>
<reference evidence="1" key="1">
    <citation type="journal article" date="2023" name="Science">
        <title>Genome structures resolve the early diversification of teleost fishes.</title>
        <authorList>
            <person name="Parey E."/>
            <person name="Louis A."/>
            <person name="Montfort J."/>
            <person name="Bouchez O."/>
            <person name="Roques C."/>
            <person name="Iampietro C."/>
            <person name="Lluch J."/>
            <person name="Castinel A."/>
            <person name="Donnadieu C."/>
            <person name="Desvignes T."/>
            <person name="Floi Bucao C."/>
            <person name="Jouanno E."/>
            <person name="Wen M."/>
            <person name="Mejri S."/>
            <person name="Dirks R."/>
            <person name="Jansen H."/>
            <person name="Henkel C."/>
            <person name="Chen W.J."/>
            <person name="Zahm M."/>
            <person name="Cabau C."/>
            <person name="Klopp C."/>
            <person name="Thompson A.W."/>
            <person name="Robinson-Rechavi M."/>
            <person name="Braasch I."/>
            <person name="Lecointre G."/>
            <person name="Bobe J."/>
            <person name="Postlethwait J.H."/>
            <person name="Berthelot C."/>
            <person name="Roest Crollius H."/>
            <person name="Guiguen Y."/>
        </authorList>
    </citation>
    <scope>NUCLEOTIDE SEQUENCE</scope>
    <source>
        <strain evidence="1">WJC10195</strain>
    </source>
</reference>
<name>A0A9Q1EAR3_SYNKA</name>
<comment type="caution">
    <text evidence="1">The sequence shown here is derived from an EMBL/GenBank/DDBJ whole genome shotgun (WGS) entry which is preliminary data.</text>
</comment>
<dbReference type="OrthoDB" id="416119at2759"/>
<evidence type="ECO:0000313" key="2">
    <source>
        <dbReference type="Proteomes" id="UP001152622"/>
    </source>
</evidence>
<dbReference type="AlphaFoldDB" id="A0A9Q1EAR3"/>
<protein>
    <recommendedName>
        <fullName evidence="3">Reverse transcriptase domain-containing protein</fullName>
    </recommendedName>
</protein>
<evidence type="ECO:0000313" key="1">
    <source>
        <dbReference type="EMBL" id="KAJ8335388.1"/>
    </source>
</evidence>
<dbReference type="Proteomes" id="UP001152622">
    <property type="component" value="Chromosome 20"/>
</dbReference>
<sequence>MQHMVQMVDGEEVRDEEEGVQLVDQLWREVEQGKQEELGGIIKREEVREALSSLKNGKAPRRDGIPKEVYSTFWDIMSDDLVELFNEIGRRGEMPLSMREGIIHLLHKKGDRRDLGNWRPVTLLGADYKVLGRVLANKAKAVLGEVLSPDQTCRVPKLLRRDVMFQGLHAPGGEGERVKVLQYAGDTTVLVSSDRDVRRVMELVGKYCGTGGTN</sequence>
<keyword evidence="2" id="KW-1185">Reference proteome</keyword>
<accession>A0A9Q1EAR3</accession>
<dbReference type="PANTHER" id="PTHR19446">
    <property type="entry name" value="REVERSE TRANSCRIPTASES"/>
    <property type="match status" value="1"/>
</dbReference>
<evidence type="ECO:0008006" key="3">
    <source>
        <dbReference type="Google" id="ProtNLM"/>
    </source>
</evidence>